<proteinExistence type="predicted"/>
<comment type="caution">
    <text evidence="1">The sequence shown here is derived from an EMBL/GenBank/DDBJ whole genome shotgun (WGS) entry which is preliminary data.</text>
</comment>
<organism evidence="1 2">
    <name type="scientific">Setomelanomma holmii</name>
    <dbReference type="NCBI Taxonomy" id="210430"/>
    <lineage>
        <taxon>Eukaryota</taxon>
        <taxon>Fungi</taxon>
        <taxon>Dikarya</taxon>
        <taxon>Ascomycota</taxon>
        <taxon>Pezizomycotina</taxon>
        <taxon>Dothideomycetes</taxon>
        <taxon>Pleosporomycetidae</taxon>
        <taxon>Pleosporales</taxon>
        <taxon>Pleosporineae</taxon>
        <taxon>Phaeosphaeriaceae</taxon>
        <taxon>Setomelanomma</taxon>
    </lineage>
</organism>
<dbReference type="AlphaFoldDB" id="A0A9P4HIU8"/>
<evidence type="ECO:0008006" key="3">
    <source>
        <dbReference type="Google" id="ProtNLM"/>
    </source>
</evidence>
<dbReference type="SUPFAM" id="SSF51735">
    <property type="entry name" value="NAD(P)-binding Rossmann-fold domains"/>
    <property type="match status" value="1"/>
</dbReference>
<gene>
    <name evidence="1" type="ORF">EK21DRAFT_96556</name>
</gene>
<reference evidence="1" key="1">
    <citation type="journal article" date="2020" name="Stud. Mycol.">
        <title>101 Dothideomycetes genomes: a test case for predicting lifestyles and emergence of pathogens.</title>
        <authorList>
            <person name="Haridas S."/>
            <person name="Albert R."/>
            <person name="Binder M."/>
            <person name="Bloem J."/>
            <person name="Labutti K."/>
            <person name="Salamov A."/>
            <person name="Andreopoulos B."/>
            <person name="Baker S."/>
            <person name="Barry K."/>
            <person name="Bills G."/>
            <person name="Bluhm B."/>
            <person name="Cannon C."/>
            <person name="Castanera R."/>
            <person name="Culley D."/>
            <person name="Daum C."/>
            <person name="Ezra D."/>
            <person name="Gonzalez J."/>
            <person name="Henrissat B."/>
            <person name="Kuo A."/>
            <person name="Liang C."/>
            <person name="Lipzen A."/>
            <person name="Lutzoni F."/>
            <person name="Magnuson J."/>
            <person name="Mondo S."/>
            <person name="Nolan M."/>
            <person name="Ohm R."/>
            <person name="Pangilinan J."/>
            <person name="Park H.-J."/>
            <person name="Ramirez L."/>
            <person name="Alfaro M."/>
            <person name="Sun H."/>
            <person name="Tritt A."/>
            <person name="Yoshinaga Y."/>
            <person name="Zwiers L.-H."/>
            <person name="Turgeon B."/>
            <person name="Goodwin S."/>
            <person name="Spatafora J."/>
            <person name="Crous P."/>
            <person name="Grigoriev I."/>
        </authorList>
    </citation>
    <scope>NUCLEOTIDE SEQUENCE</scope>
    <source>
        <strain evidence="1">CBS 110217</strain>
    </source>
</reference>
<evidence type="ECO:0000313" key="1">
    <source>
        <dbReference type="EMBL" id="KAF2035965.1"/>
    </source>
</evidence>
<evidence type="ECO:0000313" key="2">
    <source>
        <dbReference type="Proteomes" id="UP000799777"/>
    </source>
</evidence>
<dbReference type="InterPro" id="IPR036291">
    <property type="entry name" value="NAD(P)-bd_dom_sf"/>
</dbReference>
<dbReference type="Gene3D" id="3.90.25.10">
    <property type="entry name" value="UDP-galactose 4-epimerase, domain 1"/>
    <property type="match status" value="1"/>
</dbReference>
<sequence>MFLLSGPKLIGTQRMSFLEVDKPNVLSIGRRFSYGCLNLQKECARLLTGGPKYLIVGLTRSVDNPVAQRLAKLPHVEILEKKWTTIDATWLQKEAVAKVYISPHNRPSQFVEESGLYIALLQAGVEYVVKVSTTVEYVSPKSPVYYGCSHWAIEKLLSLPEFDSLQWTSLQPNFFTVTFLVTAVYWIKRYQKTVAIIETKDVGTIRAHLLTLKDPSLHNHARYTFSGPEDVTRNDIVKLAGVYREKLLHSLLAGPGPLWLGKTSLARTPTSQEIMKLAPSMRTIVDALKDMLEEEMHVISRTET</sequence>
<dbReference type="Proteomes" id="UP000799777">
    <property type="component" value="Unassembled WGS sequence"/>
</dbReference>
<dbReference type="EMBL" id="ML978156">
    <property type="protein sequence ID" value="KAF2035965.1"/>
    <property type="molecule type" value="Genomic_DNA"/>
</dbReference>
<dbReference type="OrthoDB" id="413314at2759"/>
<keyword evidence="2" id="KW-1185">Reference proteome</keyword>
<protein>
    <recommendedName>
        <fullName evidence="3">NmrA-like domain-containing protein</fullName>
    </recommendedName>
</protein>
<accession>A0A9P4HIU8</accession>
<name>A0A9P4HIU8_9PLEO</name>
<dbReference type="Gene3D" id="3.40.50.720">
    <property type="entry name" value="NAD(P)-binding Rossmann-like Domain"/>
    <property type="match status" value="1"/>
</dbReference>